<keyword evidence="3" id="KW-1185">Reference proteome</keyword>
<protein>
    <submittedName>
        <fullName evidence="2">Uncharacterized protein</fullName>
    </submittedName>
</protein>
<keyword evidence="1" id="KW-0812">Transmembrane</keyword>
<dbReference type="KEGG" id="asue:F2A31_12920"/>
<evidence type="ECO:0000313" key="3">
    <source>
        <dbReference type="Proteomes" id="UP000325177"/>
    </source>
</evidence>
<dbReference type="AlphaFoldDB" id="A0A5P1UWL9"/>
<sequence length="69" mass="7868">MSCAGYFSSWRYGKLYAIMIGLYFFAQLNTPLSSNLIQKISFIICAILVIQSSKEDGKKCINDLKFLFD</sequence>
<evidence type="ECO:0000313" key="2">
    <source>
        <dbReference type="EMBL" id="QER40552.1"/>
    </source>
</evidence>
<reference evidence="2 3" key="1">
    <citation type="submission" date="2019-09" db="EMBL/GenBank/DDBJ databases">
        <title>Acinetobacter sp. C16S1 isolated from saline soil.</title>
        <authorList>
            <person name="Xu L."/>
            <person name="Sun J.-Q."/>
        </authorList>
    </citation>
    <scope>NUCLEOTIDE SEQUENCE [LARGE SCALE GENOMIC DNA]</scope>
    <source>
        <strain evidence="2 3">C16S1</strain>
    </source>
</reference>
<dbReference type="EMBL" id="CP043909">
    <property type="protein sequence ID" value="QER40552.1"/>
    <property type="molecule type" value="Genomic_DNA"/>
</dbReference>
<accession>A0A5P1UWL9</accession>
<name>A0A5P1UWL9_9GAMM</name>
<feature type="transmembrane region" description="Helical" evidence="1">
    <location>
        <begin position="12"/>
        <end position="30"/>
    </location>
</feature>
<gene>
    <name evidence="2" type="ORF">F2A31_12920</name>
</gene>
<keyword evidence="1" id="KW-1133">Transmembrane helix</keyword>
<proteinExistence type="predicted"/>
<evidence type="ECO:0000256" key="1">
    <source>
        <dbReference type="SAM" id="Phobius"/>
    </source>
</evidence>
<organism evidence="2 3">
    <name type="scientific">Acinetobacter suaedae</name>
    <dbReference type="NCBI Taxonomy" id="2609668"/>
    <lineage>
        <taxon>Bacteria</taxon>
        <taxon>Pseudomonadati</taxon>
        <taxon>Pseudomonadota</taxon>
        <taxon>Gammaproteobacteria</taxon>
        <taxon>Moraxellales</taxon>
        <taxon>Moraxellaceae</taxon>
        <taxon>Acinetobacter</taxon>
    </lineage>
</organism>
<dbReference type="Proteomes" id="UP000325177">
    <property type="component" value="Chromosome"/>
</dbReference>
<keyword evidence="1" id="KW-0472">Membrane</keyword>